<dbReference type="OrthoDB" id="8062037at2759"/>
<evidence type="ECO:0000313" key="9">
    <source>
        <dbReference type="EMBL" id="KAF6202158.1"/>
    </source>
</evidence>
<keyword evidence="5" id="KW-0862">Zinc</keyword>
<comment type="caution">
    <text evidence="9">The sequence shown here is derived from an EMBL/GenBank/DDBJ whole genome shotgun (WGS) entry which is preliminary data.</text>
</comment>
<proteinExistence type="predicted"/>
<gene>
    <name evidence="9" type="ORF">GE061_004556</name>
</gene>
<comment type="subcellular location">
    <subcellularLocation>
        <location evidence="1">Membrane</location>
    </subcellularLocation>
</comment>
<dbReference type="PROSITE" id="PS50089">
    <property type="entry name" value="ZF_RING_2"/>
    <property type="match status" value="1"/>
</dbReference>
<evidence type="ECO:0000256" key="8">
    <source>
        <dbReference type="SAM" id="MobiDB-lite"/>
    </source>
</evidence>
<dbReference type="InterPro" id="IPR001841">
    <property type="entry name" value="Znf_RING"/>
</dbReference>
<dbReference type="PANTHER" id="PTHR46539">
    <property type="entry name" value="E3 UBIQUITIN-PROTEIN LIGASE ATL42"/>
    <property type="match status" value="1"/>
</dbReference>
<protein>
    <submittedName>
        <fullName evidence="9">Uncharacterized protein</fullName>
    </submittedName>
</protein>
<accession>A0A6A4IPP6</accession>
<name>A0A6A4IPP6_APOLU</name>
<reference evidence="9" key="1">
    <citation type="journal article" date="2021" name="Mol. Ecol. Resour.">
        <title>Apolygus lucorum genome provides insights into omnivorousness and mesophyll feeding.</title>
        <authorList>
            <person name="Liu Y."/>
            <person name="Liu H."/>
            <person name="Wang H."/>
            <person name="Huang T."/>
            <person name="Liu B."/>
            <person name="Yang B."/>
            <person name="Yin L."/>
            <person name="Li B."/>
            <person name="Zhang Y."/>
            <person name="Zhang S."/>
            <person name="Jiang F."/>
            <person name="Zhang X."/>
            <person name="Ren Y."/>
            <person name="Wang B."/>
            <person name="Wang S."/>
            <person name="Lu Y."/>
            <person name="Wu K."/>
            <person name="Fan W."/>
            <person name="Wang G."/>
        </authorList>
    </citation>
    <scope>NUCLEOTIDE SEQUENCE</scope>
    <source>
        <strain evidence="9">12Hb</strain>
    </source>
</reference>
<dbReference type="SMART" id="SM00184">
    <property type="entry name" value="RING"/>
    <property type="match status" value="1"/>
</dbReference>
<dbReference type="InterPro" id="IPR013083">
    <property type="entry name" value="Znf_RING/FYVE/PHD"/>
</dbReference>
<evidence type="ECO:0000256" key="2">
    <source>
        <dbReference type="ARBA" id="ARBA00022692"/>
    </source>
</evidence>
<feature type="region of interest" description="Disordered" evidence="8">
    <location>
        <begin position="156"/>
        <end position="239"/>
    </location>
</feature>
<dbReference type="EMBL" id="WIXP02000012">
    <property type="protein sequence ID" value="KAF6202158.1"/>
    <property type="molecule type" value="Genomic_DNA"/>
</dbReference>
<evidence type="ECO:0000256" key="1">
    <source>
        <dbReference type="ARBA" id="ARBA00004370"/>
    </source>
</evidence>
<keyword evidence="4" id="KW-0863">Zinc-finger</keyword>
<evidence type="ECO:0000256" key="3">
    <source>
        <dbReference type="ARBA" id="ARBA00022723"/>
    </source>
</evidence>
<dbReference type="SUPFAM" id="SSF57850">
    <property type="entry name" value="RING/U-box"/>
    <property type="match status" value="1"/>
</dbReference>
<keyword evidence="3" id="KW-0479">Metal-binding</keyword>
<evidence type="ECO:0000256" key="4">
    <source>
        <dbReference type="ARBA" id="ARBA00022771"/>
    </source>
</evidence>
<evidence type="ECO:0000313" key="10">
    <source>
        <dbReference type="Proteomes" id="UP000466442"/>
    </source>
</evidence>
<dbReference type="Proteomes" id="UP000466442">
    <property type="component" value="Linkage Group LG12"/>
</dbReference>
<keyword evidence="6" id="KW-1133">Transmembrane helix</keyword>
<sequence length="294" mass="32616">MDDSGPEGLGYHEILQIPKVTISLDQLKERSLQCSVCLEELQVNEVAKKLPCEHYYHERCIVPWLELRSTCPDCRRNLVPESHDSDTEDGYIDHTYVDEDEETLSGYESAHSNVVPSHVSVVSNVVRVVDSVNGHLYYDDIEDDFDFTVLVPTGFPVRSNQQPRHTSVVPGPRTPDTSRSPDTLRSPATSPITISDSEDEGFRYSMPPKRRWGDSSSPEASGSRDVTIDSGAVSTDPSLITVDYPSDDFSSDVSPVEIEFSLSENSSDTMAIESESLETISIASSSEFSMYGDY</sequence>
<keyword evidence="2" id="KW-0812">Transmembrane</keyword>
<dbReference type="GO" id="GO:0008270">
    <property type="term" value="F:zinc ion binding"/>
    <property type="evidence" value="ECO:0007669"/>
    <property type="project" value="UniProtKB-KW"/>
</dbReference>
<dbReference type="PANTHER" id="PTHR46539:SF1">
    <property type="entry name" value="E3 UBIQUITIN-PROTEIN LIGASE ATL42"/>
    <property type="match status" value="1"/>
</dbReference>
<evidence type="ECO:0000256" key="6">
    <source>
        <dbReference type="ARBA" id="ARBA00022989"/>
    </source>
</evidence>
<keyword evidence="10" id="KW-1185">Reference proteome</keyword>
<feature type="compositionally biased region" description="Polar residues" evidence="8">
    <location>
        <begin position="175"/>
        <end position="195"/>
    </location>
</feature>
<evidence type="ECO:0000256" key="7">
    <source>
        <dbReference type="ARBA" id="ARBA00023136"/>
    </source>
</evidence>
<dbReference type="AlphaFoldDB" id="A0A6A4IPP6"/>
<keyword evidence="7" id="KW-0472">Membrane</keyword>
<dbReference type="Gene3D" id="3.30.40.10">
    <property type="entry name" value="Zinc/RING finger domain, C3HC4 (zinc finger)"/>
    <property type="match status" value="1"/>
</dbReference>
<organism evidence="9 10">
    <name type="scientific">Apolygus lucorum</name>
    <name type="common">Small green plant bug</name>
    <name type="synonym">Lygocoris lucorum</name>
    <dbReference type="NCBI Taxonomy" id="248454"/>
    <lineage>
        <taxon>Eukaryota</taxon>
        <taxon>Metazoa</taxon>
        <taxon>Ecdysozoa</taxon>
        <taxon>Arthropoda</taxon>
        <taxon>Hexapoda</taxon>
        <taxon>Insecta</taxon>
        <taxon>Pterygota</taxon>
        <taxon>Neoptera</taxon>
        <taxon>Paraneoptera</taxon>
        <taxon>Hemiptera</taxon>
        <taxon>Heteroptera</taxon>
        <taxon>Panheteroptera</taxon>
        <taxon>Cimicomorpha</taxon>
        <taxon>Miridae</taxon>
        <taxon>Mirini</taxon>
        <taxon>Apolygus</taxon>
    </lineage>
</organism>
<dbReference type="Pfam" id="PF13639">
    <property type="entry name" value="zf-RING_2"/>
    <property type="match status" value="1"/>
</dbReference>
<evidence type="ECO:0000256" key="5">
    <source>
        <dbReference type="ARBA" id="ARBA00022833"/>
    </source>
</evidence>
<dbReference type="GO" id="GO:0016020">
    <property type="term" value="C:membrane"/>
    <property type="evidence" value="ECO:0007669"/>
    <property type="project" value="UniProtKB-SubCell"/>
</dbReference>